<dbReference type="AlphaFoldDB" id="A0A8J8PYU2"/>
<evidence type="ECO:0000256" key="7">
    <source>
        <dbReference type="ARBA" id="ARBA00022989"/>
    </source>
</evidence>
<dbReference type="CDD" id="cd13961">
    <property type="entry name" value="PT_UbiA_DGGGPS"/>
    <property type="match status" value="1"/>
</dbReference>
<evidence type="ECO:0000256" key="2">
    <source>
        <dbReference type="ARBA" id="ARBA00022475"/>
    </source>
</evidence>
<keyword evidence="4 12" id="KW-0808">Transferase</keyword>
<comment type="similarity">
    <text evidence="12">Belongs to the UbiA prenyltransferase family. DGGGP synthase subfamily.</text>
</comment>
<dbReference type="InterPro" id="IPR023547">
    <property type="entry name" value="DGGGP_synth"/>
</dbReference>
<dbReference type="GO" id="GO:0047295">
    <property type="term" value="F:geranylgeranylglycerol-phosphate geranylgeranyltransferase activity"/>
    <property type="evidence" value="ECO:0007669"/>
    <property type="project" value="UniProtKB-UniRule"/>
</dbReference>
<keyword evidence="8 12" id="KW-0443">Lipid metabolism</keyword>
<protein>
    <recommendedName>
        <fullName evidence="12">Digeranylgeranylglyceryl phosphate synthase</fullName>
        <shortName evidence="12">DGGGP synthase</shortName>
        <shortName evidence="12">DGGGPS</shortName>
        <ecNumber evidence="12">2.5.1.42</ecNumber>
    </recommendedName>
    <alternativeName>
        <fullName evidence="12">(S)-2,3-di-O-geranylgeranylglyceryl phosphate synthase</fullName>
    </alternativeName>
    <alternativeName>
        <fullName evidence="12">Geranylgeranylglycerol-phosphate geranylgeranyltransferase</fullName>
    </alternativeName>
</protein>
<dbReference type="OrthoDB" id="11851at2157"/>
<dbReference type="Proteomes" id="UP000766904">
    <property type="component" value="Unassembled WGS sequence"/>
</dbReference>
<evidence type="ECO:0000256" key="10">
    <source>
        <dbReference type="ARBA" id="ARBA00023209"/>
    </source>
</evidence>
<reference evidence="13" key="1">
    <citation type="submission" date="2017-11" db="EMBL/GenBank/DDBJ databases">
        <authorList>
            <person name="Kajale S.C."/>
            <person name="Sharma A."/>
        </authorList>
    </citation>
    <scope>NUCLEOTIDE SEQUENCE</scope>
    <source>
        <strain evidence="13">LS1_42</strain>
    </source>
</reference>
<dbReference type="Pfam" id="PF01040">
    <property type="entry name" value="UbiA"/>
    <property type="match status" value="1"/>
</dbReference>
<evidence type="ECO:0000313" key="14">
    <source>
        <dbReference type="Proteomes" id="UP000766904"/>
    </source>
</evidence>
<evidence type="ECO:0000256" key="5">
    <source>
        <dbReference type="ARBA" id="ARBA00022692"/>
    </source>
</evidence>
<dbReference type="InterPro" id="IPR050475">
    <property type="entry name" value="Prenyltransferase_related"/>
</dbReference>
<dbReference type="EMBL" id="PHNJ01000027">
    <property type="protein sequence ID" value="TYL35907.1"/>
    <property type="molecule type" value="Genomic_DNA"/>
</dbReference>
<comment type="pathway">
    <text evidence="12">Membrane lipid metabolism; glycerophospholipid metabolism.</text>
</comment>
<dbReference type="RefSeq" id="WP_148860715.1">
    <property type="nucleotide sequence ID" value="NZ_PHNJ01000027.1"/>
</dbReference>
<evidence type="ECO:0000256" key="8">
    <source>
        <dbReference type="ARBA" id="ARBA00023098"/>
    </source>
</evidence>
<dbReference type="HAMAP" id="MF_01286">
    <property type="entry name" value="DGGGP_synth"/>
    <property type="match status" value="1"/>
</dbReference>
<keyword evidence="3 12" id="KW-0444">Lipid biosynthesis</keyword>
<evidence type="ECO:0000256" key="3">
    <source>
        <dbReference type="ARBA" id="ARBA00022516"/>
    </source>
</evidence>
<accession>A0A8J8PYU2</accession>
<evidence type="ECO:0000313" key="13">
    <source>
        <dbReference type="EMBL" id="TYL35907.1"/>
    </source>
</evidence>
<feature type="transmembrane region" description="Helical" evidence="12">
    <location>
        <begin position="203"/>
        <end position="224"/>
    </location>
</feature>
<keyword evidence="5 12" id="KW-0812">Transmembrane</keyword>
<dbReference type="InterPro" id="IPR000537">
    <property type="entry name" value="UbiA_prenyltransferase"/>
</dbReference>
<evidence type="ECO:0000256" key="12">
    <source>
        <dbReference type="HAMAP-Rule" id="MF_01286"/>
    </source>
</evidence>
<comment type="caution">
    <text evidence="13">The sequence shown here is derived from an EMBL/GenBank/DDBJ whole genome shotgun (WGS) entry which is preliminary data.</text>
</comment>
<feature type="transmembrane region" description="Helical" evidence="12">
    <location>
        <begin position="230"/>
        <end position="247"/>
    </location>
</feature>
<gene>
    <name evidence="13" type="ORF">CV102_25175</name>
</gene>
<feature type="transmembrane region" description="Helical" evidence="12">
    <location>
        <begin position="259"/>
        <end position="278"/>
    </location>
</feature>
<dbReference type="GO" id="GO:0000287">
    <property type="term" value="F:magnesium ion binding"/>
    <property type="evidence" value="ECO:0007669"/>
    <property type="project" value="UniProtKB-UniRule"/>
</dbReference>
<keyword evidence="6 12" id="KW-0460">Magnesium</keyword>
<dbReference type="GO" id="GO:0005886">
    <property type="term" value="C:plasma membrane"/>
    <property type="evidence" value="ECO:0007669"/>
    <property type="project" value="UniProtKB-SubCell"/>
</dbReference>
<proteinExistence type="inferred from homology"/>
<evidence type="ECO:0000256" key="4">
    <source>
        <dbReference type="ARBA" id="ARBA00022679"/>
    </source>
</evidence>
<comment type="function">
    <text evidence="12">Prenyltransferase that catalyzes the transfer of the geranylgeranyl moiety of geranylgeranyl diphosphate (GGPP) to the C2 hydroxyl of (S)-3-O-geranylgeranylglyceryl phosphate (GGGP). This reaction is the second ether-bond-formation step in the biosynthesis of archaeal membrane lipids.</text>
</comment>
<evidence type="ECO:0000256" key="9">
    <source>
        <dbReference type="ARBA" id="ARBA00023136"/>
    </source>
</evidence>
<dbReference type="NCBIfam" id="NF009521">
    <property type="entry name" value="PRK12882.1"/>
    <property type="match status" value="1"/>
</dbReference>
<feature type="transmembrane region" description="Helical" evidence="12">
    <location>
        <begin position="85"/>
        <end position="102"/>
    </location>
</feature>
<feature type="transmembrane region" description="Helical" evidence="12">
    <location>
        <begin position="17"/>
        <end position="37"/>
    </location>
</feature>
<keyword evidence="9 12" id="KW-0472">Membrane</keyword>
<comment type="subcellular location">
    <subcellularLocation>
        <location evidence="1 12">Cell membrane</location>
        <topology evidence="1 12">Multi-pass membrane protein</topology>
    </subcellularLocation>
</comment>
<evidence type="ECO:0000256" key="1">
    <source>
        <dbReference type="ARBA" id="ARBA00004651"/>
    </source>
</evidence>
<keyword evidence="10 12" id="KW-0594">Phospholipid biosynthesis</keyword>
<dbReference type="EC" id="2.5.1.42" evidence="12"/>
<dbReference type="PANTHER" id="PTHR42723">
    <property type="entry name" value="CHLOROPHYLL SYNTHASE"/>
    <property type="match status" value="1"/>
</dbReference>
<sequence>MTAGETLRGLLELTRPVNVIAASVLTFIGAFVAGGVTTHSLEVATAVAATGLAVGAGNAINDYFDREIDRINQPDRAIPRGAVSPRGALVFSIVLFLGSVGLALTLPLLAIVLAGVNLVALVAYTEVFKGLPGLGNALVAYLVGSTFLFGAAAVGEIGPAAVLFLLAAVATLTREIVKDVEDLEGDREEGLNTLPIAIGERRALLVATVLLVVAVLASPLPYLLEYFGTAYLLLVLPANAIMLYAAYESFEDPTAGQSHLKYGMFLAAVAFIAGRAALEATAVA</sequence>
<keyword evidence="7 12" id="KW-1133">Transmembrane helix</keyword>
<evidence type="ECO:0000256" key="11">
    <source>
        <dbReference type="ARBA" id="ARBA00023264"/>
    </source>
</evidence>
<organism evidence="13 14">
    <name type="scientific">Natronococcus pandeyae</name>
    <dbReference type="NCBI Taxonomy" id="2055836"/>
    <lineage>
        <taxon>Archaea</taxon>
        <taxon>Methanobacteriati</taxon>
        <taxon>Methanobacteriota</taxon>
        <taxon>Stenosarchaea group</taxon>
        <taxon>Halobacteria</taxon>
        <taxon>Halobacteriales</taxon>
        <taxon>Natrialbaceae</taxon>
        <taxon>Natronococcus</taxon>
    </lineage>
</organism>
<keyword evidence="11 12" id="KW-1208">Phospholipid metabolism</keyword>
<comment type="catalytic activity">
    <reaction evidence="12">
        <text>sn-3-O-(geranylgeranyl)glycerol 1-phosphate + (2E,6E,10E)-geranylgeranyl diphosphate = 2,3-bis-O-(geranylgeranyl)-sn-glycerol 1-phosphate + diphosphate</text>
        <dbReference type="Rhea" id="RHEA:18109"/>
        <dbReference type="ChEBI" id="CHEBI:33019"/>
        <dbReference type="ChEBI" id="CHEBI:57677"/>
        <dbReference type="ChEBI" id="CHEBI:58756"/>
        <dbReference type="ChEBI" id="CHEBI:58837"/>
        <dbReference type="EC" id="2.5.1.42"/>
    </reaction>
</comment>
<keyword evidence="14" id="KW-1185">Reference proteome</keyword>
<dbReference type="PANTHER" id="PTHR42723:SF1">
    <property type="entry name" value="CHLOROPHYLL SYNTHASE, CHLOROPLASTIC"/>
    <property type="match status" value="1"/>
</dbReference>
<name>A0A8J8PYU2_9EURY</name>
<dbReference type="GO" id="GO:0046474">
    <property type="term" value="P:glycerophospholipid biosynthetic process"/>
    <property type="evidence" value="ECO:0007669"/>
    <property type="project" value="UniProtKB-UniRule"/>
</dbReference>
<evidence type="ECO:0000256" key="6">
    <source>
        <dbReference type="ARBA" id="ARBA00022842"/>
    </source>
</evidence>
<dbReference type="UniPathway" id="UPA00940"/>
<dbReference type="Gene3D" id="1.20.120.1780">
    <property type="entry name" value="UbiA prenyltransferase"/>
    <property type="match status" value="1"/>
</dbReference>
<dbReference type="Gene3D" id="1.10.357.140">
    <property type="entry name" value="UbiA prenyltransferase"/>
    <property type="match status" value="1"/>
</dbReference>
<keyword evidence="2 12" id="KW-1003">Cell membrane</keyword>
<comment type="cofactor">
    <cofactor evidence="12">
        <name>Mg(2+)</name>
        <dbReference type="ChEBI" id="CHEBI:18420"/>
    </cofactor>
</comment>
<dbReference type="InterPro" id="IPR044878">
    <property type="entry name" value="UbiA_sf"/>
</dbReference>
<feature type="transmembrane region" description="Helical" evidence="12">
    <location>
        <begin position="43"/>
        <end position="64"/>
    </location>
</feature>